<evidence type="ECO:0000313" key="3">
    <source>
        <dbReference type="EMBL" id="MBD7978164.1"/>
    </source>
</evidence>
<feature type="region of interest" description="Disordered" evidence="1">
    <location>
        <begin position="80"/>
        <end position="143"/>
    </location>
</feature>
<feature type="chain" id="PRO_5047249326" evidence="2">
    <location>
        <begin position="21"/>
        <end position="143"/>
    </location>
</feature>
<dbReference type="PANTHER" id="PTHR38102">
    <property type="entry name" value="PERIPLASMIC CHAPERONE SPY"/>
    <property type="match status" value="1"/>
</dbReference>
<evidence type="ECO:0000313" key="4">
    <source>
        <dbReference type="Proteomes" id="UP000611945"/>
    </source>
</evidence>
<reference evidence="3 4" key="1">
    <citation type="submission" date="2020-08" db="EMBL/GenBank/DDBJ databases">
        <title>A Genomic Blueprint of the Chicken Gut Microbiome.</title>
        <authorList>
            <person name="Gilroy R."/>
            <person name="Ravi A."/>
            <person name="Getino M."/>
            <person name="Pursley I."/>
            <person name="Horton D.L."/>
            <person name="Alikhan N.-F."/>
            <person name="Baker D."/>
            <person name="Gharbi K."/>
            <person name="Hall N."/>
            <person name="Watson M."/>
            <person name="Adriaenssens E.M."/>
            <person name="Foster-Nyarko E."/>
            <person name="Jarju S."/>
            <person name="Secka A."/>
            <person name="Antonio M."/>
            <person name="Oren A."/>
            <person name="Chaudhuri R."/>
            <person name="La Ragione R.M."/>
            <person name="Hildebrand F."/>
            <person name="Pallen M.J."/>
        </authorList>
    </citation>
    <scope>NUCLEOTIDE SEQUENCE [LARGE SCALE GENOMIC DNA]</scope>
    <source>
        <strain evidence="3 4">Sa2CUA2</strain>
    </source>
</reference>
<gene>
    <name evidence="3" type="ORF">H9642_13325</name>
</gene>
<feature type="region of interest" description="Disordered" evidence="1">
    <location>
        <begin position="23"/>
        <end position="51"/>
    </location>
</feature>
<feature type="compositionally biased region" description="Basic residues" evidence="1">
    <location>
        <begin position="32"/>
        <end position="42"/>
    </location>
</feature>
<comment type="caution">
    <text evidence="3">The sequence shown here is derived from an EMBL/GenBank/DDBJ whole genome shotgun (WGS) entry which is preliminary data.</text>
</comment>
<feature type="signal peptide" evidence="2">
    <location>
        <begin position="1"/>
        <end position="20"/>
    </location>
</feature>
<evidence type="ECO:0000256" key="1">
    <source>
        <dbReference type="SAM" id="MobiDB-lite"/>
    </source>
</evidence>
<feature type="compositionally biased region" description="Basic and acidic residues" evidence="1">
    <location>
        <begin position="110"/>
        <end position="143"/>
    </location>
</feature>
<evidence type="ECO:0000256" key="2">
    <source>
        <dbReference type="SAM" id="SignalP"/>
    </source>
</evidence>
<protein>
    <submittedName>
        <fullName evidence="3">LTXXQ domain protein</fullName>
    </submittedName>
</protein>
<name>A0ABR8TS92_9PSED</name>
<dbReference type="InterPro" id="IPR052211">
    <property type="entry name" value="Cpx_auxiliary_protein"/>
</dbReference>
<dbReference type="EMBL" id="JACSQG010000007">
    <property type="protein sequence ID" value="MBD7978164.1"/>
    <property type="molecule type" value="Genomic_DNA"/>
</dbReference>
<keyword evidence="2" id="KW-0732">Signal</keyword>
<dbReference type="RefSeq" id="WP_251836939.1">
    <property type="nucleotide sequence ID" value="NZ_JACSQG010000007.1"/>
</dbReference>
<proteinExistence type="predicted"/>
<sequence>MRKTLTALLIAAVLPTMALAMPNEESQQGPKHSQHHRHHGAKAFHDLDLSKDQRREIGKVMGEQMKQRHDIHQRYLDKLPAAEKQAMQKDLKANQDKSQKDIRAVLTPEQIKRFEERQKKMTERRAERAEFKAWKDAKDQKAQ</sequence>
<dbReference type="Proteomes" id="UP000611945">
    <property type="component" value="Unassembled WGS sequence"/>
</dbReference>
<dbReference type="PANTHER" id="PTHR38102:SF1">
    <property type="entry name" value="PERIPLASMIC CHAPERONE SPY"/>
    <property type="match status" value="1"/>
</dbReference>
<keyword evidence="4" id="KW-1185">Reference proteome</keyword>
<accession>A0ABR8TS92</accession>
<organism evidence="3 4">
    <name type="scientific">Serpens gallinarum</name>
    <dbReference type="NCBI Taxonomy" id="2763075"/>
    <lineage>
        <taxon>Bacteria</taxon>
        <taxon>Pseudomonadati</taxon>
        <taxon>Pseudomonadota</taxon>
        <taxon>Gammaproteobacteria</taxon>
        <taxon>Pseudomonadales</taxon>
        <taxon>Pseudomonadaceae</taxon>
        <taxon>Pseudomonas</taxon>
    </lineage>
</organism>
<dbReference type="Gene3D" id="1.20.120.1490">
    <property type="match status" value="1"/>
</dbReference>
<feature type="compositionally biased region" description="Basic and acidic residues" evidence="1">
    <location>
        <begin position="80"/>
        <end position="103"/>
    </location>
</feature>